<keyword evidence="3" id="KW-0862">Zinc</keyword>
<organism evidence="5">
    <name type="scientific">Tanacetum cinerariifolium</name>
    <name type="common">Dalmatian daisy</name>
    <name type="synonym">Chrysanthemum cinerariifolium</name>
    <dbReference type="NCBI Taxonomy" id="118510"/>
    <lineage>
        <taxon>Eukaryota</taxon>
        <taxon>Viridiplantae</taxon>
        <taxon>Streptophyta</taxon>
        <taxon>Embryophyta</taxon>
        <taxon>Tracheophyta</taxon>
        <taxon>Spermatophyta</taxon>
        <taxon>Magnoliopsida</taxon>
        <taxon>eudicotyledons</taxon>
        <taxon>Gunneridae</taxon>
        <taxon>Pentapetalae</taxon>
        <taxon>asterids</taxon>
        <taxon>campanulids</taxon>
        <taxon>Asterales</taxon>
        <taxon>Asteraceae</taxon>
        <taxon>Asteroideae</taxon>
        <taxon>Anthemideae</taxon>
        <taxon>Anthemidinae</taxon>
        <taxon>Tanacetum</taxon>
    </lineage>
</organism>
<dbReference type="EMBL" id="BKCJ010040759">
    <property type="protein sequence ID" value="GEV97822.1"/>
    <property type="molecule type" value="Genomic_DNA"/>
</dbReference>
<reference evidence="5" key="1">
    <citation type="journal article" date="2019" name="Sci. Rep.">
        <title>Draft genome of Tanacetum cinerariifolium, the natural source of mosquito coil.</title>
        <authorList>
            <person name="Yamashiro T."/>
            <person name="Shiraishi A."/>
            <person name="Satake H."/>
            <person name="Nakayama K."/>
        </authorList>
    </citation>
    <scope>NUCLEOTIDE SEQUENCE</scope>
</reference>
<dbReference type="SMART" id="SM00575">
    <property type="entry name" value="ZnF_PMZ"/>
    <property type="match status" value="1"/>
</dbReference>
<keyword evidence="1" id="KW-0479">Metal-binding</keyword>
<accession>A0A699GRJ4</accession>
<gene>
    <name evidence="5" type="ORF">Tci_169799</name>
</gene>
<feature type="domain" description="Zinc finger PMZ-type" evidence="4">
    <location>
        <begin position="4"/>
        <end position="31"/>
    </location>
</feature>
<evidence type="ECO:0000313" key="5">
    <source>
        <dbReference type="EMBL" id="GEV97822.1"/>
    </source>
</evidence>
<evidence type="ECO:0000256" key="1">
    <source>
        <dbReference type="ARBA" id="ARBA00022723"/>
    </source>
</evidence>
<protein>
    <recommendedName>
        <fullName evidence="4">Zinc finger PMZ-type domain-containing protein</fullName>
    </recommendedName>
</protein>
<evidence type="ECO:0000256" key="3">
    <source>
        <dbReference type="ARBA" id="ARBA00022833"/>
    </source>
</evidence>
<comment type="caution">
    <text evidence="5">The sequence shown here is derived from an EMBL/GenBank/DDBJ whole genome shotgun (WGS) entry which is preliminary data.</text>
</comment>
<proteinExistence type="predicted"/>
<name>A0A699GRJ4_TANCI</name>
<dbReference type="AlphaFoldDB" id="A0A699GRJ4"/>
<dbReference type="Pfam" id="PF04434">
    <property type="entry name" value="SWIM"/>
    <property type="match status" value="1"/>
</dbReference>
<dbReference type="InterPro" id="IPR006564">
    <property type="entry name" value="Znf_PMZ"/>
</dbReference>
<evidence type="ECO:0000256" key="2">
    <source>
        <dbReference type="ARBA" id="ARBA00022771"/>
    </source>
</evidence>
<evidence type="ECO:0000259" key="4">
    <source>
        <dbReference type="SMART" id="SM00575"/>
    </source>
</evidence>
<dbReference type="GO" id="GO:0008270">
    <property type="term" value="F:zinc ion binding"/>
    <property type="evidence" value="ECO:0007669"/>
    <property type="project" value="UniProtKB-KW"/>
</dbReference>
<dbReference type="InterPro" id="IPR007527">
    <property type="entry name" value="Znf_SWIM"/>
</dbReference>
<keyword evidence="2" id="KW-0863">Zinc-finger</keyword>
<sequence length="153" mass="17548">MDRRVCSCRKWELTRIPCKLIVAAIHNMTKNEMGAGKAARVKVVQDKLLVQGMSLVKLLVLVNRVKLQDKLLVQGMPQVKLVVLVNIKKDQDKVLVQGMPQVKLLVLVNLVHHQVMQAEDQFNVVQDQLKQVRDLVKVFKHQDHLQVLDHKDL</sequence>